<dbReference type="Pfam" id="PF00072">
    <property type="entry name" value="Response_reg"/>
    <property type="match status" value="1"/>
</dbReference>
<reference evidence="4" key="1">
    <citation type="submission" date="2018-05" db="EMBL/GenBank/DDBJ databases">
        <authorList>
            <person name="Lanie J.A."/>
            <person name="Ng W.-L."/>
            <person name="Kazmierczak K.M."/>
            <person name="Andrzejewski T.M."/>
            <person name="Davidsen T.M."/>
            <person name="Wayne K.J."/>
            <person name="Tettelin H."/>
            <person name="Glass J.I."/>
            <person name="Rusch D."/>
            <person name="Podicherti R."/>
            <person name="Tsui H.-C.T."/>
            <person name="Winkler M.E."/>
        </authorList>
    </citation>
    <scope>NUCLEOTIDE SEQUENCE</scope>
</reference>
<dbReference type="GO" id="GO:0000160">
    <property type="term" value="P:phosphorelay signal transduction system"/>
    <property type="evidence" value="ECO:0007669"/>
    <property type="project" value="UniProtKB-KW"/>
</dbReference>
<feature type="non-terminal residue" evidence="4">
    <location>
        <position position="238"/>
    </location>
</feature>
<dbReference type="PANTHER" id="PTHR44591:SF14">
    <property type="entry name" value="PROTEIN PILG"/>
    <property type="match status" value="1"/>
</dbReference>
<dbReference type="PROSITE" id="PS50110">
    <property type="entry name" value="RESPONSE_REGULATORY"/>
    <property type="match status" value="1"/>
</dbReference>
<dbReference type="Gene3D" id="3.40.50.2300">
    <property type="match status" value="1"/>
</dbReference>
<feature type="domain" description="Response regulatory" evidence="3">
    <location>
        <begin position="4"/>
        <end position="120"/>
    </location>
</feature>
<dbReference type="EMBL" id="UINC01110360">
    <property type="protein sequence ID" value="SVC77820.1"/>
    <property type="molecule type" value="Genomic_DNA"/>
</dbReference>
<sequence>MIKKILVADNSTTIQKIVAMAFENEDAIVEGVSKGKDAFDKMEAFKPDIVLADVDMQDLTGIELSKKIKNNPNFNATKVLLLASDFEDFNKNLFESSGADDHISKPFKSEDIIKKVIDLLSEKSQQSTDETINLTSVDLDESNESPEPTIELSSEDMIEKDSPINLSLGDLEESVNTTPTDEVKSETKTTKDIEENTLHEMIEDVESFKETIVTQDADYEELGEEVAPTQEDVLGDEL</sequence>
<dbReference type="InterPro" id="IPR050595">
    <property type="entry name" value="Bact_response_regulator"/>
</dbReference>
<evidence type="ECO:0000313" key="4">
    <source>
        <dbReference type="EMBL" id="SVC77820.1"/>
    </source>
</evidence>
<dbReference type="InterPro" id="IPR011006">
    <property type="entry name" value="CheY-like_superfamily"/>
</dbReference>
<gene>
    <name evidence="4" type="ORF">METZ01_LOCUS330674</name>
</gene>
<dbReference type="SMART" id="SM00448">
    <property type="entry name" value="REC"/>
    <property type="match status" value="1"/>
</dbReference>
<accession>A0A382PYF2</accession>
<evidence type="ECO:0000256" key="2">
    <source>
        <dbReference type="ARBA" id="ARBA00023012"/>
    </source>
</evidence>
<proteinExistence type="predicted"/>
<dbReference type="AlphaFoldDB" id="A0A382PYF2"/>
<protein>
    <recommendedName>
        <fullName evidence="3">Response regulatory domain-containing protein</fullName>
    </recommendedName>
</protein>
<dbReference type="InterPro" id="IPR001789">
    <property type="entry name" value="Sig_transdc_resp-reg_receiver"/>
</dbReference>
<evidence type="ECO:0000259" key="3">
    <source>
        <dbReference type="PROSITE" id="PS50110"/>
    </source>
</evidence>
<dbReference type="SUPFAM" id="SSF52172">
    <property type="entry name" value="CheY-like"/>
    <property type="match status" value="1"/>
</dbReference>
<evidence type="ECO:0000256" key="1">
    <source>
        <dbReference type="ARBA" id="ARBA00022553"/>
    </source>
</evidence>
<name>A0A382PYF2_9ZZZZ</name>
<keyword evidence="1" id="KW-0597">Phosphoprotein</keyword>
<organism evidence="4">
    <name type="scientific">marine metagenome</name>
    <dbReference type="NCBI Taxonomy" id="408172"/>
    <lineage>
        <taxon>unclassified sequences</taxon>
        <taxon>metagenomes</taxon>
        <taxon>ecological metagenomes</taxon>
    </lineage>
</organism>
<dbReference type="PANTHER" id="PTHR44591">
    <property type="entry name" value="STRESS RESPONSE REGULATOR PROTEIN 1"/>
    <property type="match status" value="1"/>
</dbReference>
<keyword evidence="2" id="KW-0902">Two-component regulatory system</keyword>